<accession>A0ACC6L4R9</accession>
<evidence type="ECO:0000313" key="2">
    <source>
        <dbReference type="Proteomes" id="UP001246858"/>
    </source>
</evidence>
<reference evidence="1" key="1">
    <citation type="submission" date="2023-07" db="EMBL/GenBank/DDBJ databases">
        <title>Sorghum-associated microbial communities from plants grown in Nebraska, USA.</title>
        <authorList>
            <person name="Schachtman D."/>
        </authorList>
    </citation>
    <scope>NUCLEOTIDE SEQUENCE</scope>
    <source>
        <strain evidence="1">2697</strain>
    </source>
</reference>
<dbReference type="EMBL" id="JAVDTF010000006">
    <property type="protein sequence ID" value="MDR6786392.1"/>
    <property type="molecule type" value="Genomic_DNA"/>
</dbReference>
<dbReference type="Proteomes" id="UP001246858">
    <property type="component" value="Unassembled WGS sequence"/>
</dbReference>
<name>A0ACC6L4R9_9SPHI</name>
<organism evidence="1 2">
    <name type="scientific">Pedobacter africanus</name>
    <dbReference type="NCBI Taxonomy" id="151894"/>
    <lineage>
        <taxon>Bacteria</taxon>
        <taxon>Pseudomonadati</taxon>
        <taxon>Bacteroidota</taxon>
        <taxon>Sphingobacteriia</taxon>
        <taxon>Sphingobacteriales</taxon>
        <taxon>Sphingobacteriaceae</taxon>
        <taxon>Pedobacter</taxon>
    </lineage>
</organism>
<keyword evidence="2" id="KW-1185">Reference proteome</keyword>
<sequence length="80" mass="9297">MQSKNEKLKALVSEQQRQLDTMMHDIRNLLLAQNITVQMLKKAGGKDMKKFKNLIETLEKSILEMKKVIDEAANSKWHTN</sequence>
<proteinExistence type="predicted"/>
<comment type="caution">
    <text evidence="1">The sequence shown here is derived from an EMBL/GenBank/DDBJ whole genome shotgun (WGS) entry which is preliminary data.</text>
</comment>
<protein>
    <submittedName>
        <fullName evidence="1">Uncharacterized protein</fullName>
    </submittedName>
</protein>
<gene>
    <name evidence="1" type="ORF">J2X78_004985</name>
</gene>
<evidence type="ECO:0000313" key="1">
    <source>
        <dbReference type="EMBL" id="MDR6786392.1"/>
    </source>
</evidence>